<evidence type="ECO:0008006" key="4">
    <source>
        <dbReference type="Google" id="ProtNLM"/>
    </source>
</evidence>
<reference evidence="2 3" key="1">
    <citation type="submission" date="2020-08" db="EMBL/GenBank/DDBJ databases">
        <title>Sequencing the genomes of 1000 actinobacteria strains.</title>
        <authorList>
            <person name="Klenk H.-P."/>
        </authorList>
    </citation>
    <scope>NUCLEOTIDE SEQUENCE [LARGE SCALE GENOMIC DNA]</scope>
    <source>
        <strain evidence="2 3">DSM 44551</strain>
    </source>
</reference>
<comment type="caution">
    <text evidence="2">The sequence shown here is derived from an EMBL/GenBank/DDBJ whole genome shotgun (WGS) entry which is preliminary data.</text>
</comment>
<name>A0A7W8VFP0_9ACTN</name>
<keyword evidence="1" id="KW-1133">Transmembrane helix</keyword>
<evidence type="ECO:0000313" key="2">
    <source>
        <dbReference type="EMBL" id="MBB5434756.1"/>
    </source>
</evidence>
<feature type="transmembrane region" description="Helical" evidence="1">
    <location>
        <begin position="41"/>
        <end position="58"/>
    </location>
</feature>
<accession>A0A7W8VFP0</accession>
<organism evidence="2 3">
    <name type="scientific">Nocardiopsis composta</name>
    <dbReference type="NCBI Taxonomy" id="157465"/>
    <lineage>
        <taxon>Bacteria</taxon>
        <taxon>Bacillati</taxon>
        <taxon>Actinomycetota</taxon>
        <taxon>Actinomycetes</taxon>
        <taxon>Streptosporangiales</taxon>
        <taxon>Nocardiopsidaceae</taxon>
        <taxon>Nocardiopsis</taxon>
    </lineage>
</organism>
<keyword evidence="3" id="KW-1185">Reference proteome</keyword>
<gene>
    <name evidence="2" type="ORF">HDA36_004840</name>
</gene>
<evidence type="ECO:0000256" key="1">
    <source>
        <dbReference type="SAM" id="Phobius"/>
    </source>
</evidence>
<feature type="transmembrane region" description="Helical" evidence="1">
    <location>
        <begin position="92"/>
        <end position="110"/>
    </location>
</feature>
<feature type="transmembrane region" description="Helical" evidence="1">
    <location>
        <begin position="65"/>
        <end position="86"/>
    </location>
</feature>
<dbReference type="RefSeq" id="WP_184395689.1">
    <property type="nucleotide sequence ID" value="NZ_BAAAJD010000207.1"/>
</dbReference>
<evidence type="ECO:0000313" key="3">
    <source>
        <dbReference type="Proteomes" id="UP000572635"/>
    </source>
</evidence>
<sequence length="134" mass="14151">MRFFPVAIAAVLDLLSVGAFVAIGRASHAEAASLAGFLGTAWPFAVGLVAGWAAMRAWRHPMQVAWTGVGIWLCTVVLGLALRALLTPDGAPLSFAVVTTVFLGGAMIGWRELSRPFTMVRRARARTGEEAEAA</sequence>
<dbReference type="AlphaFoldDB" id="A0A7W8VFP0"/>
<dbReference type="Pfam" id="PF11255">
    <property type="entry name" value="DUF3054"/>
    <property type="match status" value="1"/>
</dbReference>
<keyword evidence="1" id="KW-0472">Membrane</keyword>
<protein>
    <recommendedName>
        <fullName evidence="4">DUF3054 domain-containing protein</fullName>
    </recommendedName>
</protein>
<keyword evidence="1" id="KW-0812">Transmembrane</keyword>
<dbReference type="InterPro" id="IPR021414">
    <property type="entry name" value="DUF3054"/>
</dbReference>
<dbReference type="EMBL" id="JACHDB010000001">
    <property type="protein sequence ID" value="MBB5434756.1"/>
    <property type="molecule type" value="Genomic_DNA"/>
</dbReference>
<dbReference type="Proteomes" id="UP000572635">
    <property type="component" value="Unassembled WGS sequence"/>
</dbReference>
<proteinExistence type="predicted"/>